<comment type="similarity">
    <text evidence="3 17">Belongs to the phospholipase A1 family.</text>
</comment>
<comment type="cofactor">
    <cofactor evidence="17">
        <name>Ca(2+)</name>
        <dbReference type="ChEBI" id="CHEBI:29108"/>
    </cofactor>
    <text evidence="17">Binds 1 Ca(2+) ion per monomer. In the dimeric form the Ca(2+) is bound by different amino acids with binding of each Ca(2+) shared with ligands coming from each monomer. The Ca(2+) ion may have a role in catalysis.</text>
</comment>
<comment type="function">
    <text evidence="17">Hydrolysis of phosphatidylcholine with phospholipase A2 (EC 3.1.1.4) and phospholipase A1 (EC 3.1.1.32) activities.</text>
</comment>
<keyword evidence="9 17" id="KW-0378">Hydrolase</keyword>
<sequence length="443" mass="48919">MRCHHPATSRIFMPPTAFSLRPRLAPVSRAVAPLCLSLMLAWPLAGHAGVALLQPPRVIDGNQPLTLTLVVSADTTTRRYRIPDTLEVTASGEMQAPVRLVLWREVSGPAVVNLRRGEHRAIRYTVALPPVLRGQVRLDATGIDAAPVLVTLNRLPQPGEAATPTPPVASQAPAAADSAESADSAPVPVTGITTAGTTAPAPADLRDSARLSFHDPMYFMVGANGGANAKFQFSFKYRIFEGEDPASKRLFDNLYFSYTQFSLWDLSEDSAPFRDTNYRPSLFYYLSDTGVHNNVISRLSLAAGLEHESNGRNGVESRSINTVFVKPTFYFGDQNDWHWRVAPKLYAYVEKADNPDIAHYRGFMDLGIAYGRPDSWEFSATLRKGTRKWYGSVDAQLTYPMARLIPGTAGYLMAGYFVGYGESLLDYNHKLPWQFRIGYALTR</sequence>
<feature type="active site" description="Nucleophile" evidence="15">
    <location>
        <position position="309"/>
    </location>
</feature>
<dbReference type="CDD" id="cd00541">
    <property type="entry name" value="OMPLA"/>
    <property type="match status" value="1"/>
</dbReference>
<evidence type="ECO:0000256" key="16">
    <source>
        <dbReference type="PIRSR" id="PIRSR603187-2"/>
    </source>
</evidence>
<keyword evidence="11 17" id="KW-0442">Lipid degradation</keyword>
<gene>
    <name evidence="19" type="ordered locus">RALTA_A1119</name>
</gene>
<dbReference type="EC" id="3.1.1.32" evidence="17"/>
<evidence type="ECO:0000313" key="19">
    <source>
        <dbReference type="EMBL" id="CAQ69084.1"/>
    </source>
</evidence>
<dbReference type="SUPFAM" id="SSF56931">
    <property type="entry name" value="Outer membrane phospholipase A (OMPLA)"/>
    <property type="match status" value="1"/>
</dbReference>
<reference evidence="19 20" key="1">
    <citation type="journal article" date="2008" name="Genome Res.">
        <title>Genome sequence of the beta-rhizobium Cupriavidus taiwanensis and comparative genomics of rhizobia.</title>
        <authorList>
            <person name="Amadou C."/>
            <person name="Pascal G."/>
            <person name="Mangenot S."/>
            <person name="Glew M."/>
            <person name="Bontemps C."/>
            <person name="Capela D."/>
            <person name="Carrere S."/>
            <person name="Cruveiller S."/>
            <person name="Dossat C."/>
            <person name="Lajus A."/>
            <person name="Marchetti M."/>
            <person name="Poinsot V."/>
            <person name="Rouy Z."/>
            <person name="Servin B."/>
            <person name="Saad M."/>
            <person name="Schenowitz C."/>
            <person name="Barbe V."/>
            <person name="Batut J."/>
            <person name="Medigue C."/>
            <person name="Masson-Boivin C."/>
        </authorList>
    </citation>
    <scope>NUCLEOTIDE SEQUENCE [LARGE SCALE GENOMIC DNA]</scope>
    <source>
        <strain evidence="20">DSM 17343 / BCRC 17206 / CCUG 44338 / CIP 107171 / LMG 19424 / R1</strain>
    </source>
</reference>
<evidence type="ECO:0000256" key="15">
    <source>
        <dbReference type="PIRSR" id="PIRSR603187-1"/>
    </source>
</evidence>
<dbReference type="GO" id="GO:0008970">
    <property type="term" value="F:phospholipase A1 activity"/>
    <property type="evidence" value="ECO:0007669"/>
    <property type="project" value="UniProtKB-EC"/>
</dbReference>
<evidence type="ECO:0000256" key="3">
    <source>
        <dbReference type="ARBA" id="ARBA00010525"/>
    </source>
</evidence>
<evidence type="ECO:0000256" key="6">
    <source>
        <dbReference type="ARBA" id="ARBA00022692"/>
    </source>
</evidence>
<dbReference type="EC" id="3.1.1.4" evidence="17"/>
<evidence type="ECO:0000256" key="18">
    <source>
        <dbReference type="SAM" id="MobiDB-lite"/>
    </source>
</evidence>
<dbReference type="PANTHER" id="PTHR40457">
    <property type="entry name" value="PHOSPHOLIPASE A1"/>
    <property type="match status" value="1"/>
</dbReference>
<dbReference type="EMBL" id="CU633749">
    <property type="protein sequence ID" value="CAQ69084.1"/>
    <property type="molecule type" value="Genomic_DNA"/>
</dbReference>
<keyword evidence="12 17" id="KW-0443">Lipid metabolism</keyword>
<feature type="region of interest" description="Disordered" evidence="18">
    <location>
        <begin position="157"/>
        <end position="203"/>
    </location>
</feature>
<evidence type="ECO:0000256" key="14">
    <source>
        <dbReference type="ARBA" id="ARBA00023237"/>
    </source>
</evidence>
<feature type="active site" description="Proton acceptor" evidence="15">
    <location>
        <position position="307"/>
    </location>
</feature>
<name>B3R452_CUPTR</name>
<dbReference type="GO" id="GO:0004623">
    <property type="term" value="F:phospholipase A2 activity"/>
    <property type="evidence" value="ECO:0007669"/>
    <property type="project" value="UniProtKB-EC"/>
</dbReference>
<dbReference type="GO" id="GO:0016042">
    <property type="term" value="P:lipid catabolic process"/>
    <property type="evidence" value="ECO:0007669"/>
    <property type="project" value="UniProtKB-KW"/>
</dbReference>
<dbReference type="AlphaFoldDB" id="B3R452"/>
<keyword evidence="10 16" id="KW-0106">Calcium</keyword>
<dbReference type="GO" id="GO:0046872">
    <property type="term" value="F:metal ion binding"/>
    <property type="evidence" value="ECO:0007669"/>
    <property type="project" value="UniProtKB-KW"/>
</dbReference>
<evidence type="ECO:0000256" key="13">
    <source>
        <dbReference type="ARBA" id="ARBA00023136"/>
    </source>
</evidence>
<dbReference type="Proteomes" id="UP000001692">
    <property type="component" value="Chromosome 1"/>
</dbReference>
<dbReference type="KEGG" id="cti:RALTA_A1119"/>
<feature type="binding site" description="in dimeric form" evidence="16">
    <location>
        <position position="317"/>
    </location>
    <ligand>
        <name>Ca(2+)</name>
        <dbReference type="ChEBI" id="CHEBI:29108"/>
        <label>1</label>
    </ligand>
</feature>
<comment type="subunit">
    <text evidence="4 17">Homodimer; dimerization is reversible, and the dimeric form is the active one.</text>
</comment>
<feature type="binding site" description="in dimeric form" evidence="16">
    <location>
        <position position="353"/>
    </location>
    <ligand>
        <name>Ca(2+)</name>
        <dbReference type="ChEBI" id="CHEBI:29108"/>
        <label>1</label>
    </ligand>
</feature>
<comment type="catalytic activity">
    <reaction evidence="2 17">
        <text>a 1,2-diacyl-sn-glycero-3-phosphocholine + H2O = a 1-acyl-sn-glycero-3-phosphocholine + a fatty acid + H(+)</text>
        <dbReference type="Rhea" id="RHEA:15801"/>
        <dbReference type="ChEBI" id="CHEBI:15377"/>
        <dbReference type="ChEBI" id="CHEBI:15378"/>
        <dbReference type="ChEBI" id="CHEBI:28868"/>
        <dbReference type="ChEBI" id="CHEBI:57643"/>
        <dbReference type="ChEBI" id="CHEBI:58168"/>
        <dbReference type="EC" id="3.1.1.4"/>
    </reaction>
</comment>
<dbReference type="InterPro" id="IPR003187">
    <property type="entry name" value="PLipase_A1"/>
</dbReference>
<dbReference type="Pfam" id="PF02253">
    <property type="entry name" value="PLA1"/>
    <property type="match status" value="1"/>
</dbReference>
<evidence type="ECO:0000256" key="7">
    <source>
        <dbReference type="ARBA" id="ARBA00022723"/>
    </source>
</evidence>
<keyword evidence="6" id="KW-0812">Transmembrane</keyword>
<keyword evidence="5" id="KW-1134">Transmembrane beta strand</keyword>
<protein>
    <recommendedName>
        <fullName evidence="17">Phospholipase A1</fullName>
        <ecNumber evidence="17">3.1.1.32</ecNumber>
        <ecNumber evidence="17">3.1.1.4</ecNumber>
    </recommendedName>
    <alternativeName>
        <fullName evidence="17">Phosphatidylcholine 1-acylhydrolase</fullName>
    </alternativeName>
</protein>
<keyword evidence="13" id="KW-0472">Membrane</keyword>
<evidence type="ECO:0000256" key="2">
    <source>
        <dbReference type="ARBA" id="ARBA00001604"/>
    </source>
</evidence>
<comment type="catalytic activity">
    <reaction evidence="1 17">
        <text>a 1,2-diacyl-sn-glycero-3-phosphocholine + H2O = a 2-acyl-sn-glycero-3-phosphocholine + a fatty acid + H(+)</text>
        <dbReference type="Rhea" id="RHEA:18689"/>
        <dbReference type="ChEBI" id="CHEBI:15377"/>
        <dbReference type="ChEBI" id="CHEBI:15378"/>
        <dbReference type="ChEBI" id="CHEBI:28868"/>
        <dbReference type="ChEBI" id="CHEBI:57643"/>
        <dbReference type="ChEBI" id="CHEBI:57875"/>
        <dbReference type="EC" id="3.1.1.32"/>
    </reaction>
</comment>
<dbReference type="PANTHER" id="PTHR40457:SF1">
    <property type="entry name" value="PHOSPHOLIPASE A1"/>
    <property type="match status" value="1"/>
</dbReference>
<dbReference type="GO" id="GO:0009279">
    <property type="term" value="C:cell outer membrane"/>
    <property type="evidence" value="ECO:0007669"/>
    <property type="project" value="UniProtKB-SubCell"/>
</dbReference>
<dbReference type="InterPro" id="IPR036541">
    <property type="entry name" value="PLipase_A1_sf"/>
</dbReference>
<feature type="binding site" description="in dimeric form" evidence="16">
    <location>
        <position position="312"/>
    </location>
    <ligand>
        <name>Ca(2+)</name>
        <dbReference type="ChEBI" id="CHEBI:29108"/>
        <label>1</label>
    </ligand>
</feature>
<accession>B3R452</accession>
<dbReference type="HOGENOM" id="CLU_051993_0_0_4"/>
<evidence type="ECO:0000313" key="20">
    <source>
        <dbReference type="Proteomes" id="UP000001692"/>
    </source>
</evidence>
<feature type="compositionally biased region" description="Low complexity" evidence="18">
    <location>
        <begin position="168"/>
        <end position="203"/>
    </location>
</feature>
<evidence type="ECO:0000256" key="17">
    <source>
        <dbReference type="RuleBase" id="RU366027"/>
    </source>
</evidence>
<comment type="subcellular location">
    <subcellularLocation>
        <location evidence="17">Cell outer membrane</location>
        <topology evidence="17">Multi-pass membrane protein</topology>
    </subcellularLocation>
    <text evidence="17">One of the very few enzymes located there.</text>
</comment>
<keyword evidence="20" id="KW-1185">Reference proteome</keyword>
<evidence type="ECO:0000256" key="8">
    <source>
        <dbReference type="ARBA" id="ARBA00022729"/>
    </source>
</evidence>
<evidence type="ECO:0000256" key="1">
    <source>
        <dbReference type="ARBA" id="ARBA00000111"/>
    </source>
</evidence>
<keyword evidence="14 17" id="KW-0998">Cell outer membrane</keyword>
<feature type="binding site" description="in dimeric form" evidence="16">
    <location>
        <position position="270"/>
    </location>
    <ligand>
        <name>Ca(2+)</name>
        <dbReference type="ChEBI" id="CHEBI:29108"/>
        <label>1</label>
    </ligand>
</feature>
<keyword evidence="8" id="KW-0732">Signal</keyword>
<evidence type="ECO:0000256" key="5">
    <source>
        <dbReference type="ARBA" id="ARBA00022452"/>
    </source>
</evidence>
<organism evidence="19 20">
    <name type="scientific">Cupriavidus taiwanensis (strain DSM 17343 / BCRC 17206 / CCUG 44338 / CIP 107171 / LMG 19424 / R1)</name>
    <name type="common">Ralstonia taiwanensis (strain LMG 19424)</name>
    <dbReference type="NCBI Taxonomy" id="977880"/>
    <lineage>
        <taxon>Bacteria</taxon>
        <taxon>Pseudomonadati</taxon>
        <taxon>Pseudomonadota</taxon>
        <taxon>Betaproteobacteria</taxon>
        <taxon>Burkholderiales</taxon>
        <taxon>Burkholderiaceae</taxon>
        <taxon>Cupriavidus</taxon>
    </lineage>
</organism>
<evidence type="ECO:0000256" key="4">
    <source>
        <dbReference type="ARBA" id="ARBA00011702"/>
    </source>
</evidence>
<dbReference type="PRINTS" id="PR01486">
    <property type="entry name" value="PHPHLIPASEA1"/>
</dbReference>
<dbReference type="eggNOG" id="COG2829">
    <property type="taxonomic scope" value="Bacteria"/>
</dbReference>
<evidence type="ECO:0000256" key="10">
    <source>
        <dbReference type="ARBA" id="ARBA00022837"/>
    </source>
</evidence>
<evidence type="ECO:0000256" key="12">
    <source>
        <dbReference type="ARBA" id="ARBA00023098"/>
    </source>
</evidence>
<dbReference type="Gene3D" id="2.40.230.10">
    <property type="entry name" value="Phospholipase A1"/>
    <property type="match status" value="1"/>
</dbReference>
<proteinExistence type="inferred from homology"/>
<evidence type="ECO:0000256" key="9">
    <source>
        <dbReference type="ARBA" id="ARBA00022801"/>
    </source>
</evidence>
<evidence type="ECO:0000256" key="11">
    <source>
        <dbReference type="ARBA" id="ARBA00022963"/>
    </source>
</evidence>
<keyword evidence="7 16" id="KW-0479">Metal-binding</keyword>